<dbReference type="CDD" id="cd11313">
    <property type="entry name" value="AmyAc_arch_bac_AmyA"/>
    <property type="match status" value="1"/>
</dbReference>
<dbReference type="SUPFAM" id="SSF51011">
    <property type="entry name" value="Glycosyl hydrolase domain"/>
    <property type="match status" value="1"/>
</dbReference>
<reference evidence="3" key="1">
    <citation type="journal article" date="2019" name="Int. J. Syst. Evol. Microbiol.">
        <title>The Global Catalogue of Microorganisms (GCM) 10K type strain sequencing project: providing services to taxonomists for standard genome sequencing and annotation.</title>
        <authorList>
            <consortium name="The Broad Institute Genomics Platform"/>
            <consortium name="The Broad Institute Genome Sequencing Center for Infectious Disease"/>
            <person name="Wu L."/>
            <person name="Ma J."/>
        </authorList>
    </citation>
    <scope>NUCLEOTIDE SEQUENCE [LARGE SCALE GENOMIC DNA]</scope>
    <source>
        <strain evidence="3">CGMCC 1.12990</strain>
    </source>
</reference>
<comment type="caution">
    <text evidence="2">The sequence shown here is derived from an EMBL/GenBank/DDBJ whole genome shotgun (WGS) entry which is preliminary data.</text>
</comment>
<dbReference type="Pfam" id="PF00128">
    <property type="entry name" value="Alpha-amylase"/>
    <property type="match status" value="2"/>
</dbReference>
<protein>
    <submittedName>
        <fullName evidence="2">Alpha-amlyase</fullName>
    </submittedName>
</protein>
<proteinExistence type="predicted"/>
<sequence length="492" mass="55703">MTYAWLVRALAADASPAAPPTAREKPRNYGGGLSLNGLAPTPPLMSELLSHPDAHLFQVRHPDWAANATIYEVNLRQFTPEGTFRAFEAHLPRLASMGVSIVWLMPIHPIGEVERKGTLGSQYAVRDYLGVNPEFGTLDELRHLVQTAHHLGLRVLLDWVANHTSWDNPLVQQHPEWYQHDAQGHLVPPVPDWTDVVAFDYAHPALRRYMTDALLYWVREAGIDGYRCDVAGLVPTDFWDEARRELDAVKPLFMLAEWDELYPSGGLTWEQFNSDTKLLEKAFNMTFGLRLHYLLDHIAEGKQPLADIDEYLAAERAKYPPSVYLMHFTSNHDVNSWDGTEYERLGPLALPFAVLTVLLPGMPLVYTGQEAALNKRLAFFDKDPVDWQDYPLQDFYTRLLQLKRRHFALRNGDPLSLFQRLPGPADTYCFLRAKGLAAVLTAVNTSPEPRLLQLPAEAAGTWLDAFSGEQLIFRAGEELVLPPQGWRVLEKQ</sequence>
<dbReference type="InterPro" id="IPR013780">
    <property type="entry name" value="Glyco_hydro_b"/>
</dbReference>
<feature type="domain" description="Glycosyl hydrolase family 13 catalytic" evidence="1">
    <location>
        <begin position="81"/>
        <end position="403"/>
    </location>
</feature>
<organism evidence="2 3">
    <name type="scientific">Hymenobacter glacieicola</name>
    <dbReference type="NCBI Taxonomy" id="1562124"/>
    <lineage>
        <taxon>Bacteria</taxon>
        <taxon>Pseudomonadati</taxon>
        <taxon>Bacteroidota</taxon>
        <taxon>Cytophagia</taxon>
        <taxon>Cytophagales</taxon>
        <taxon>Hymenobacteraceae</taxon>
        <taxon>Hymenobacter</taxon>
    </lineage>
</organism>
<gene>
    <name evidence="2" type="ORF">GCM10011378_35690</name>
</gene>
<dbReference type="InterPro" id="IPR006047">
    <property type="entry name" value="GH13_cat_dom"/>
</dbReference>
<dbReference type="PANTHER" id="PTHR47786">
    <property type="entry name" value="ALPHA-1,4-GLUCAN:MALTOSE-1-PHOSPHATE MALTOSYLTRANSFERASE"/>
    <property type="match status" value="1"/>
</dbReference>
<dbReference type="Proteomes" id="UP000601361">
    <property type="component" value="Unassembled WGS sequence"/>
</dbReference>
<evidence type="ECO:0000313" key="2">
    <source>
        <dbReference type="EMBL" id="GGG56362.1"/>
    </source>
</evidence>
<evidence type="ECO:0000313" key="3">
    <source>
        <dbReference type="Proteomes" id="UP000601361"/>
    </source>
</evidence>
<dbReference type="SUPFAM" id="SSF51445">
    <property type="entry name" value="(Trans)glycosidases"/>
    <property type="match status" value="1"/>
</dbReference>
<dbReference type="PANTHER" id="PTHR47786:SF2">
    <property type="entry name" value="GLYCOSYL HYDROLASE FAMILY 13 CATALYTIC DOMAIN-CONTAINING PROTEIN"/>
    <property type="match status" value="1"/>
</dbReference>
<dbReference type="InterPro" id="IPR017853">
    <property type="entry name" value="GH"/>
</dbReference>
<keyword evidence="3" id="KW-1185">Reference proteome</keyword>
<accession>A0ABQ1X4X3</accession>
<evidence type="ECO:0000259" key="1">
    <source>
        <dbReference type="SMART" id="SM00642"/>
    </source>
</evidence>
<dbReference type="SMART" id="SM00642">
    <property type="entry name" value="Aamy"/>
    <property type="match status" value="1"/>
</dbReference>
<dbReference type="Gene3D" id="2.60.40.1180">
    <property type="entry name" value="Golgi alpha-mannosidase II"/>
    <property type="match status" value="1"/>
</dbReference>
<dbReference type="Gene3D" id="3.20.20.80">
    <property type="entry name" value="Glycosidases"/>
    <property type="match status" value="1"/>
</dbReference>
<name>A0ABQ1X4X3_9BACT</name>
<dbReference type="EMBL" id="BMGS01000010">
    <property type="protein sequence ID" value="GGG56362.1"/>
    <property type="molecule type" value="Genomic_DNA"/>
</dbReference>